<dbReference type="EMBL" id="JBAWKB010000002">
    <property type="protein sequence ID" value="MFH6772210.1"/>
    <property type="molecule type" value="Genomic_DNA"/>
</dbReference>
<dbReference type="InterPro" id="IPR042097">
    <property type="entry name" value="Aminopeptidase_N-like_N_sf"/>
</dbReference>
<comment type="caution">
    <text evidence="14">The sequence shown here is derived from an EMBL/GenBank/DDBJ whole genome shotgun (WGS) entry which is preliminary data.</text>
</comment>
<keyword evidence="11" id="KW-0482">Metalloprotease</keyword>
<sequence>MNKIIKLFIFFASIICYSQQTDVVDFKTAKAVISFDTIQKEVMGTVTYDFHILKDIDSIYLDAQNFKSVSYRLDHSYNDSLYNGNQIIVKQAFKKNTNHRLIVHWKTEPKQALYFIDWDDPGGNKQIWTQGQGKYTSNWLPSLDDMNDKIVFDLTISFNKKYQVMANGKLFSKISNDSITTWHYGMRKPMASYLVALAIGKYDKQETSSNSGIPIEMYYYPEDALKFEPTYRYTKEIFDYLEQEIGIPYPWQNYKEVPVKDFLYAGMENTSLTIFSDRFVVDSIGYNDQNFVNVGAHELAHQWFGDLVTETSGTHHWLQEGFATYYALLAERHIFGKNYYYWRLYEYADTLFKQDKSGGGTSLLDPKSSSDTFYKRGAWVLHALREKVGDSVFKTAVRNYLNDFKFKNVQTDDFLGEVEKVGQIDLKDFKAKWITPTSFDYHDAMESLKKSTYINEYLMADCEVINSRCKDYLSSGISDEAKINIISELKDNISEDAFKNALEVRKAIAQNVSKIPLDFKNDYESLLEDNSYETIEAALFHLWQNFPEDRSKYLNETKEIQGFKTKNVRLLWLTLALITEDYNTEEKPTYYRELLDYTSPKYGFEIRQNAIQYLYQIGGCNSECKENIEQATHHHNWQFSKFAKQLLKTMNQ</sequence>
<feature type="domain" description="Aminopeptidase N-like N-terminal" evidence="13">
    <location>
        <begin position="38"/>
        <end position="194"/>
    </location>
</feature>
<dbReference type="EC" id="3.4.11.2" evidence="4"/>
<feature type="domain" description="Peptidase M1 membrane alanine aminopeptidase" evidence="12">
    <location>
        <begin position="233"/>
        <end position="433"/>
    </location>
</feature>
<dbReference type="SUPFAM" id="SSF55486">
    <property type="entry name" value="Metalloproteases ('zincins'), catalytic domain"/>
    <property type="match status" value="1"/>
</dbReference>
<accession>A0ABW7MZF4</accession>
<dbReference type="Gene3D" id="2.60.40.1730">
    <property type="entry name" value="tricorn interacting facor f3 domain"/>
    <property type="match status" value="1"/>
</dbReference>
<proteinExistence type="inferred from homology"/>
<evidence type="ECO:0000256" key="3">
    <source>
        <dbReference type="ARBA" id="ARBA00010136"/>
    </source>
</evidence>
<evidence type="ECO:0000256" key="6">
    <source>
        <dbReference type="ARBA" id="ARBA00022438"/>
    </source>
</evidence>
<dbReference type="PRINTS" id="PR00756">
    <property type="entry name" value="ALADIPTASE"/>
</dbReference>
<evidence type="ECO:0000256" key="1">
    <source>
        <dbReference type="ARBA" id="ARBA00000098"/>
    </source>
</evidence>
<dbReference type="Proteomes" id="UP001610100">
    <property type="component" value="Unassembled WGS sequence"/>
</dbReference>
<keyword evidence="6 14" id="KW-0031">Aminopeptidase</keyword>
<dbReference type="InterPro" id="IPR027268">
    <property type="entry name" value="Peptidase_M4/M1_CTD_sf"/>
</dbReference>
<evidence type="ECO:0000256" key="8">
    <source>
        <dbReference type="ARBA" id="ARBA00022723"/>
    </source>
</evidence>
<dbReference type="GO" id="GO:0004177">
    <property type="term" value="F:aminopeptidase activity"/>
    <property type="evidence" value="ECO:0007669"/>
    <property type="project" value="UniProtKB-KW"/>
</dbReference>
<keyword evidence="8" id="KW-0479">Metal-binding</keyword>
<dbReference type="CDD" id="cd09603">
    <property type="entry name" value="M1_APN_like"/>
    <property type="match status" value="1"/>
</dbReference>
<evidence type="ECO:0000259" key="12">
    <source>
        <dbReference type="Pfam" id="PF01433"/>
    </source>
</evidence>
<dbReference type="InterPro" id="IPR045357">
    <property type="entry name" value="Aminopeptidase_N-like_N"/>
</dbReference>
<organism evidence="14 15">
    <name type="scientific">Gaetbulibacter aestuarii</name>
    <dbReference type="NCBI Taxonomy" id="1502358"/>
    <lineage>
        <taxon>Bacteria</taxon>
        <taxon>Pseudomonadati</taxon>
        <taxon>Bacteroidota</taxon>
        <taxon>Flavobacteriia</taxon>
        <taxon>Flavobacteriales</taxon>
        <taxon>Flavobacteriaceae</taxon>
        <taxon>Gaetbulibacter</taxon>
    </lineage>
</organism>
<evidence type="ECO:0000256" key="10">
    <source>
        <dbReference type="ARBA" id="ARBA00022833"/>
    </source>
</evidence>
<evidence type="ECO:0000256" key="9">
    <source>
        <dbReference type="ARBA" id="ARBA00022801"/>
    </source>
</evidence>
<dbReference type="PANTHER" id="PTHR11533">
    <property type="entry name" value="PROTEASE M1 ZINC METALLOPROTEASE"/>
    <property type="match status" value="1"/>
</dbReference>
<evidence type="ECO:0000313" key="14">
    <source>
        <dbReference type="EMBL" id="MFH6772210.1"/>
    </source>
</evidence>
<dbReference type="InterPro" id="IPR014782">
    <property type="entry name" value="Peptidase_M1_dom"/>
</dbReference>
<evidence type="ECO:0000256" key="2">
    <source>
        <dbReference type="ARBA" id="ARBA00001947"/>
    </source>
</evidence>
<evidence type="ECO:0000256" key="4">
    <source>
        <dbReference type="ARBA" id="ARBA00012564"/>
    </source>
</evidence>
<keyword evidence="10" id="KW-0862">Zinc</keyword>
<dbReference type="InterPro" id="IPR050344">
    <property type="entry name" value="Peptidase_M1_aminopeptidases"/>
</dbReference>
<keyword evidence="15" id="KW-1185">Reference proteome</keyword>
<keyword evidence="9 14" id="KW-0378">Hydrolase</keyword>
<keyword evidence="7" id="KW-0645">Protease</keyword>
<comment type="cofactor">
    <cofactor evidence="2">
        <name>Zn(2+)</name>
        <dbReference type="ChEBI" id="CHEBI:29105"/>
    </cofactor>
</comment>
<dbReference type="Pfam" id="PF17900">
    <property type="entry name" value="Peptidase_M1_N"/>
    <property type="match status" value="1"/>
</dbReference>
<comment type="similarity">
    <text evidence="3">Belongs to the peptidase M1 family.</text>
</comment>
<dbReference type="PANTHER" id="PTHR11533:SF174">
    <property type="entry name" value="PUROMYCIN-SENSITIVE AMINOPEPTIDASE-RELATED"/>
    <property type="match status" value="1"/>
</dbReference>
<dbReference type="Gene3D" id="1.10.390.10">
    <property type="entry name" value="Neutral Protease Domain 2"/>
    <property type="match status" value="1"/>
</dbReference>
<reference evidence="14 15" key="1">
    <citation type="submission" date="2024-02" db="EMBL/GenBank/DDBJ databases">
        <title>A Gaetbulibacter species isolated from tidal flats and genomic insights of their niches.</title>
        <authorList>
            <person name="Ye Y."/>
        </authorList>
    </citation>
    <scope>NUCLEOTIDE SEQUENCE [LARGE SCALE GENOMIC DNA]</scope>
    <source>
        <strain evidence="14 15">KYW382</strain>
    </source>
</reference>
<evidence type="ECO:0000259" key="13">
    <source>
        <dbReference type="Pfam" id="PF17900"/>
    </source>
</evidence>
<dbReference type="RefSeq" id="WP_344741510.1">
    <property type="nucleotide sequence ID" value="NZ_BAABAY010000002.1"/>
</dbReference>
<evidence type="ECO:0000256" key="5">
    <source>
        <dbReference type="ARBA" id="ARBA00015611"/>
    </source>
</evidence>
<dbReference type="Pfam" id="PF01433">
    <property type="entry name" value="Peptidase_M1"/>
    <property type="match status" value="1"/>
</dbReference>
<dbReference type="InterPro" id="IPR001930">
    <property type="entry name" value="Peptidase_M1"/>
</dbReference>
<name>A0ABW7MZF4_9FLAO</name>
<dbReference type="SUPFAM" id="SSF63737">
    <property type="entry name" value="Leukotriene A4 hydrolase N-terminal domain"/>
    <property type="match status" value="1"/>
</dbReference>
<gene>
    <name evidence="14" type="ORF">V8G58_09730</name>
</gene>
<protein>
    <recommendedName>
        <fullName evidence="5">Aminopeptidase N</fullName>
        <ecNumber evidence="4">3.4.11.2</ecNumber>
    </recommendedName>
</protein>
<evidence type="ECO:0000256" key="11">
    <source>
        <dbReference type="ARBA" id="ARBA00023049"/>
    </source>
</evidence>
<evidence type="ECO:0000313" key="15">
    <source>
        <dbReference type="Proteomes" id="UP001610100"/>
    </source>
</evidence>
<comment type="catalytic activity">
    <reaction evidence="1">
        <text>Release of an N-terminal amino acid, Xaa-|-Yaa- from a peptide, amide or arylamide. Xaa is preferably Ala, but may be most amino acids including Pro (slow action). When a terminal hydrophobic residue is followed by a prolyl residue, the two may be released as an intact Xaa-Pro dipeptide.</text>
        <dbReference type="EC" id="3.4.11.2"/>
    </reaction>
</comment>
<evidence type="ECO:0000256" key="7">
    <source>
        <dbReference type="ARBA" id="ARBA00022670"/>
    </source>
</evidence>